<protein>
    <submittedName>
        <fullName evidence="1">Uncharacterized protein</fullName>
    </submittedName>
</protein>
<evidence type="ECO:0000313" key="1">
    <source>
        <dbReference type="EMBL" id="KAA1065482.1"/>
    </source>
</evidence>
<dbReference type="EMBL" id="VDEP01000510">
    <property type="protein sequence ID" value="KAA1065482.1"/>
    <property type="molecule type" value="Genomic_DNA"/>
</dbReference>
<comment type="caution">
    <text evidence="1">The sequence shown here is derived from an EMBL/GenBank/DDBJ whole genome shotgun (WGS) entry which is preliminary data.</text>
</comment>
<evidence type="ECO:0000313" key="2">
    <source>
        <dbReference type="Proteomes" id="UP000325313"/>
    </source>
</evidence>
<name>A0A5B0LLM6_PUCGR</name>
<organism evidence="1 2">
    <name type="scientific">Puccinia graminis f. sp. tritici</name>
    <dbReference type="NCBI Taxonomy" id="56615"/>
    <lineage>
        <taxon>Eukaryota</taxon>
        <taxon>Fungi</taxon>
        <taxon>Dikarya</taxon>
        <taxon>Basidiomycota</taxon>
        <taxon>Pucciniomycotina</taxon>
        <taxon>Pucciniomycetes</taxon>
        <taxon>Pucciniales</taxon>
        <taxon>Pucciniaceae</taxon>
        <taxon>Puccinia</taxon>
    </lineage>
</organism>
<proteinExistence type="predicted"/>
<accession>A0A5B0LLM6</accession>
<reference evidence="1 2" key="1">
    <citation type="submission" date="2019-05" db="EMBL/GenBank/DDBJ databases">
        <title>Emergence of the Ug99 lineage of the wheat stem rust pathogen through somatic hybridization.</title>
        <authorList>
            <person name="Li F."/>
            <person name="Upadhyaya N.M."/>
            <person name="Sperschneider J."/>
            <person name="Matny O."/>
            <person name="Nguyen-Phuc H."/>
            <person name="Mago R."/>
            <person name="Raley C."/>
            <person name="Miller M.E."/>
            <person name="Silverstein K.A.T."/>
            <person name="Henningsen E."/>
            <person name="Hirsch C.D."/>
            <person name="Visser B."/>
            <person name="Pretorius Z.A."/>
            <person name="Steffenson B.J."/>
            <person name="Schwessinger B."/>
            <person name="Dodds P.N."/>
            <person name="Figueroa M."/>
        </authorList>
    </citation>
    <scope>NUCLEOTIDE SEQUENCE [LARGE SCALE GENOMIC DNA]</scope>
    <source>
        <strain evidence="1 2">Ug99</strain>
    </source>
</reference>
<dbReference type="Proteomes" id="UP000325313">
    <property type="component" value="Unassembled WGS sequence"/>
</dbReference>
<gene>
    <name evidence="1" type="ORF">PGTUg99_025936</name>
</gene>
<sequence length="143" mass="15523">MACNERNPNVVSSQKNGLYEVGPGVPTSLTGRSVKQQTMAESLIRSHAVCRSIPGAQLSSTKDGEASLGQKKREVHCGGFEPPTGSFDLSTSLGTCRMLDTQRSKIKGPTETLWSARKLYWSPHAEALHAGKRRAHMSITRSL</sequence>
<dbReference type="AlphaFoldDB" id="A0A5B0LLM6"/>